<reference evidence="2 3" key="1">
    <citation type="journal article" date="2016" name="Antonie Van Leeuwenhoek">
        <title>Nocardia donostiensis sp. nov., isolated from human respiratory specimens.</title>
        <authorList>
            <person name="Ercibengoa M."/>
            <person name="Bell M."/>
            <person name="Marimon J.M."/>
            <person name="Humrighouse B."/>
            <person name="Klenk H.P."/>
            <person name="Potter G."/>
            <person name="Perez-Trallero E."/>
        </authorList>
    </citation>
    <scope>NUCLEOTIDE SEQUENCE [LARGE SCALE GENOMIC DNA]</scope>
    <source>
        <strain evidence="2 3">X1655</strain>
    </source>
</reference>
<feature type="non-terminal residue" evidence="2">
    <location>
        <position position="1"/>
    </location>
</feature>
<dbReference type="Proteomes" id="UP000188836">
    <property type="component" value="Unassembled WGS sequence"/>
</dbReference>
<dbReference type="RefSeq" id="WP_077114708.1">
    <property type="nucleotide sequence ID" value="NZ_MUMY01000001.1"/>
</dbReference>
<dbReference type="Pfam" id="PF18944">
    <property type="entry name" value="DUF5691"/>
    <property type="match status" value="1"/>
</dbReference>
<comment type="caution">
    <text evidence="2">The sequence shown here is derived from an EMBL/GenBank/DDBJ whole genome shotgun (WGS) entry which is preliminary data.</text>
</comment>
<dbReference type="InterPro" id="IPR043746">
    <property type="entry name" value="DUF5691"/>
</dbReference>
<sequence length="651" mass="71112">SALAAHAPKAQVARAETRAPKGRKPARASAPKTQQTRRNEVASTKQSYAEALGADPWLDSWPVLLRDILPVRADGWYVAESDGSALPLVPLDEPWRLLSVSGGHPVTLCAEWNGERLSPISAFTAGEVNDLGSAGEAQPGAPAALADLASVALLGTARTSADEHRLPAPVASAAARLAGDAAVRLLETTALQQAFATAGLAAATVKPNLDTAADDPRRLLPPAAADRLAGMLRERSDFLTEWFAAADPLNYRAPDRLCGPLLEFAHHNRDLREPALRLAGSRGSWLAAQLPEWHALVRHGVTAPDAPDEVWRLGSPPERRQWLARLRDRDPAAARDELAAGWAKESGPLKAELLAVLGDRLSPSDEGLLETALDDRRADVRRNAAGLLACLPDSAFAQRMIERAEAWIHRGGERERLELVVQVPETLDEATIRDGITDRSVEFSYRWMGAPDTAASRLRQLVAAIPLRYWSDRFGDPGTTTAARIDDRFRQPLFDGWMDAALTQQAPVWARTLFQAGMPSDQAMLRRRELFALVPAADRTRHLLRLDGSWLSEIEALLPAIERPWPRELAQHLILLLFERARAAARRPGAQGTSPAAHRSLLLAASLHLPPDTAREIAALAPRCQDPAWQQAFDRITDDLRHRSIALEELH</sequence>
<feature type="region of interest" description="Disordered" evidence="1">
    <location>
        <begin position="1"/>
        <end position="45"/>
    </location>
</feature>
<evidence type="ECO:0000313" key="2">
    <source>
        <dbReference type="EMBL" id="ONM50727.1"/>
    </source>
</evidence>
<feature type="compositionally biased region" description="Polar residues" evidence="1">
    <location>
        <begin position="31"/>
        <end position="45"/>
    </location>
</feature>
<proteinExistence type="predicted"/>
<organism evidence="2 3">
    <name type="scientific">Nocardia donostiensis</name>
    <dbReference type="NCBI Taxonomy" id="1538463"/>
    <lineage>
        <taxon>Bacteria</taxon>
        <taxon>Bacillati</taxon>
        <taxon>Actinomycetota</taxon>
        <taxon>Actinomycetes</taxon>
        <taxon>Mycobacteriales</taxon>
        <taxon>Nocardiaceae</taxon>
        <taxon>Nocardia</taxon>
    </lineage>
</organism>
<dbReference type="EMBL" id="MUMY01000001">
    <property type="protein sequence ID" value="ONM50727.1"/>
    <property type="molecule type" value="Genomic_DNA"/>
</dbReference>
<dbReference type="AlphaFoldDB" id="A0A1V2TMH6"/>
<gene>
    <name evidence="2" type="ORF">B0T46_02330</name>
</gene>
<evidence type="ECO:0000256" key="1">
    <source>
        <dbReference type="SAM" id="MobiDB-lite"/>
    </source>
</evidence>
<accession>A0A1V2TMH6</accession>
<protein>
    <submittedName>
        <fullName evidence="2">Uncharacterized protein</fullName>
    </submittedName>
</protein>
<evidence type="ECO:0000313" key="3">
    <source>
        <dbReference type="Proteomes" id="UP000188836"/>
    </source>
</evidence>
<keyword evidence="3" id="KW-1185">Reference proteome</keyword>
<name>A0A1V2TMH6_9NOCA</name>